<dbReference type="InterPro" id="IPR029044">
    <property type="entry name" value="Nucleotide-diphossugar_trans"/>
</dbReference>
<keyword evidence="3" id="KW-1185">Reference proteome</keyword>
<feature type="domain" description="Glycosyltransferase 2-like" evidence="1">
    <location>
        <begin position="1"/>
        <end position="107"/>
    </location>
</feature>
<dbReference type="InterPro" id="IPR001173">
    <property type="entry name" value="Glyco_trans_2-like"/>
</dbReference>
<comment type="caution">
    <text evidence="2">The sequence shown here is derived from an EMBL/GenBank/DDBJ whole genome shotgun (WGS) entry which is preliminary data.</text>
</comment>
<name>A0A4Q7NQ29_9ACTN</name>
<dbReference type="PANTHER" id="PTHR22916">
    <property type="entry name" value="GLYCOSYLTRANSFERASE"/>
    <property type="match status" value="1"/>
</dbReference>
<organism evidence="2 3">
    <name type="scientific">Motilibacter rhizosphaerae</name>
    <dbReference type="NCBI Taxonomy" id="598652"/>
    <lineage>
        <taxon>Bacteria</taxon>
        <taxon>Bacillati</taxon>
        <taxon>Actinomycetota</taxon>
        <taxon>Actinomycetes</taxon>
        <taxon>Motilibacterales</taxon>
        <taxon>Motilibacteraceae</taxon>
        <taxon>Motilibacter</taxon>
    </lineage>
</organism>
<dbReference type="PANTHER" id="PTHR22916:SF3">
    <property type="entry name" value="UDP-GLCNAC:BETAGAL BETA-1,3-N-ACETYLGLUCOSAMINYLTRANSFERASE-LIKE PROTEIN 1"/>
    <property type="match status" value="1"/>
</dbReference>
<protein>
    <submittedName>
        <fullName evidence="2">Glycosyl transferase family 2</fullName>
    </submittedName>
</protein>
<dbReference type="AlphaFoldDB" id="A0A4Q7NQ29"/>
<reference evidence="2 3" key="1">
    <citation type="submission" date="2019-02" db="EMBL/GenBank/DDBJ databases">
        <title>Genomic Encyclopedia of Type Strains, Phase IV (KMG-IV): sequencing the most valuable type-strain genomes for metagenomic binning, comparative biology and taxonomic classification.</title>
        <authorList>
            <person name="Goeker M."/>
        </authorList>
    </citation>
    <scope>NUCLEOTIDE SEQUENCE [LARGE SCALE GENOMIC DNA]</scope>
    <source>
        <strain evidence="2 3">DSM 45622</strain>
    </source>
</reference>
<evidence type="ECO:0000313" key="2">
    <source>
        <dbReference type="EMBL" id="RZS87411.1"/>
    </source>
</evidence>
<keyword evidence="2" id="KW-0808">Transferase</keyword>
<dbReference type="SUPFAM" id="SSF53448">
    <property type="entry name" value="Nucleotide-diphospho-sugar transferases"/>
    <property type="match status" value="1"/>
</dbReference>
<sequence length="315" mass="34801">MPTYLRMDYIREAVESALAQTLGEFELLVSDNASSPATRELLESYADPRIRYRTNAEGNVGATRNALNAYQDARAALLTTLHDDDVYEPTFLERLVPPLEADPTLSVAFSDHWLIDEKGVVDPEGTEENSRAWGRSSLSEGVLRPFLRQAVLERAVPVAMSTVFRSSAVDWSDFPEEVGTNYDLWIGYLAARDGSGAWFTPERLTRYRYHGQSITSGARYDRALSYCYDRFLADPATADLRPELEREARHWRTGLGITLLREGDRAGARSVLGPVLRGGASPRALAAYALAAAPFPTGRALALAQRVRGQSGTRG</sequence>
<dbReference type="Gene3D" id="3.90.550.10">
    <property type="entry name" value="Spore Coat Polysaccharide Biosynthesis Protein SpsA, Chain A"/>
    <property type="match status" value="1"/>
</dbReference>
<evidence type="ECO:0000313" key="3">
    <source>
        <dbReference type="Proteomes" id="UP000293638"/>
    </source>
</evidence>
<dbReference type="Pfam" id="PF00535">
    <property type="entry name" value="Glycos_transf_2"/>
    <property type="match status" value="1"/>
</dbReference>
<evidence type="ECO:0000259" key="1">
    <source>
        <dbReference type="Pfam" id="PF00535"/>
    </source>
</evidence>
<accession>A0A4Q7NQ29</accession>
<dbReference type="GO" id="GO:0016758">
    <property type="term" value="F:hexosyltransferase activity"/>
    <property type="evidence" value="ECO:0007669"/>
    <property type="project" value="UniProtKB-ARBA"/>
</dbReference>
<proteinExistence type="predicted"/>
<dbReference type="Proteomes" id="UP000293638">
    <property type="component" value="Unassembled WGS sequence"/>
</dbReference>
<gene>
    <name evidence="2" type="ORF">EV189_2840</name>
</gene>
<dbReference type="EMBL" id="SGXD01000003">
    <property type="protein sequence ID" value="RZS87411.1"/>
    <property type="molecule type" value="Genomic_DNA"/>
</dbReference>